<feature type="transmembrane region" description="Helical" evidence="7">
    <location>
        <begin position="414"/>
        <end position="434"/>
    </location>
</feature>
<keyword evidence="3 7" id="KW-0812">Transmembrane</keyword>
<evidence type="ECO:0000256" key="4">
    <source>
        <dbReference type="ARBA" id="ARBA00022989"/>
    </source>
</evidence>
<feature type="binding site" evidence="6">
    <location>
        <position position="191"/>
    </location>
    <ligand>
        <name>Na(+)</name>
        <dbReference type="ChEBI" id="CHEBI:29101"/>
        <label>1</label>
    </ligand>
</feature>
<organism evidence="8 9">
    <name type="scientific">Intoshia linei</name>
    <dbReference type="NCBI Taxonomy" id="1819745"/>
    <lineage>
        <taxon>Eukaryota</taxon>
        <taxon>Metazoa</taxon>
        <taxon>Spiralia</taxon>
        <taxon>Lophotrochozoa</taxon>
        <taxon>Mesozoa</taxon>
        <taxon>Orthonectida</taxon>
        <taxon>Rhopaluridae</taxon>
        <taxon>Intoshia</taxon>
    </lineage>
</organism>
<name>A0A177AT92_9BILA</name>
<feature type="transmembrane region" description="Helical" evidence="7">
    <location>
        <begin position="216"/>
        <end position="241"/>
    </location>
</feature>
<feature type="transmembrane region" description="Helical" evidence="7">
    <location>
        <begin position="30"/>
        <end position="50"/>
    </location>
</feature>
<dbReference type="Pfam" id="PF00209">
    <property type="entry name" value="SNF"/>
    <property type="match status" value="2"/>
</dbReference>
<dbReference type="PANTHER" id="PTHR11616">
    <property type="entry name" value="SODIUM/CHLORIDE DEPENDENT TRANSPORTER"/>
    <property type="match status" value="1"/>
</dbReference>
<evidence type="ECO:0000256" key="3">
    <source>
        <dbReference type="ARBA" id="ARBA00022692"/>
    </source>
</evidence>
<feature type="transmembrane region" description="Helical" evidence="7">
    <location>
        <begin position="175"/>
        <end position="196"/>
    </location>
</feature>
<comment type="caution">
    <text evidence="8">The sequence shown here is derived from an EMBL/GenBank/DDBJ whole genome shotgun (WGS) entry which is preliminary data.</text>
</comment>
<protein>
    <submittedName>
        <fullName evidence="8">Uncharacterized protein</fullName>
    </submittedName>
</protein>
<keyword evidence="6" id="KW-0479">Metal-binding</keyword>
<dbReference type="InterPro" id="IPR037272">
    <property type="entry name" value="SNS_sf"/>
</dbReference>
<dbReference type="GO" id="GO:0046872">
    <property type="term" value="F:metal ion binding"/>
    <property type="evidence" value="ECO:0007669"/>
    <property type="project" value="UniProtKB-KW"/>
</dbReference>
<feature type="transmembrane region" description="Helical" evidence="7">
    <location>
        <begin position="116"/>
        <end position="141"/>
    </location>
</feature>
<dbReference type="GO" id="GO:0006865">
    <property type="term" value="P:amino acid transport"/>
    <property type="evidence" value="ECO:0007669"/>
    <property type="project" value="TreeGrafter"/>
</dbReference>
<feature type="transmembrane region" description="Helical" evidence="7">
    <location>
        <begin position="247"/>
        <end position="268"/>
    </location>
</feature>
<feature type="binding site" evidence="6">
    <location>
        <position position="90"/>
    </location>
    <ligand>
        <name>Na(+)</name>
        <dbReference type="ChEBI" id="CHEBI:29101"/>
        <label>1</label>
    </ligand>
</feature>
<feature type="binding site" evidence="6">
    <location>
        <position position="187"/>
    </location>
    <ligand>
        <name>Na(+)</name>
        <dbReference type="ChEBI" id="CHEBI:29101"/>
        <label>1</label>
    </ligand>
</feature>
<comment type="subcellular location">
    <subcellularLocation>
        <location evidence="1">Membrane</location>
        <topology evidence="1">Multi-pass membrane protein</topology>
    </subcellularLocation>
</comment>
<dbReference type="AlphaFoldDB" id="A0A177AT92"/>
<evidence type="ECO:0000313" key="9">
    <source>
        <dbReference type="Proteomes" id="UP000078046"/>
    </source>
</evidence>
<keyword evidence="9" id="KW-1185">Reference proteome</keyword>
<feature type="binding site" evidence="6">
    <location>
        <position position="190"/>
    </location>
    <ligand>
        <name>Na(+)</name>
        <dbReference type="ChEBI" id="CHEBI:29101"/>
        <label>1</label>
    </ligand>
</feature>
<dbReference type="PRINTS" id="PR00176">
    <property type="entry name" value="NANEUSMPORT"/>
</dbReference>
<evidence type="ECO:0000256" key="5">
    <source>
        <dbReference type="ARBA" id="ARBA00023136"/>
    </source>
</evidence>
<dbReference type="OrthoDB" id="6581954at2759"/>
<dbReference type="GO" id="GO:0035725">
    <property type="term" value="P:sodium ion transmembrane transport"/>
    <property type="evidence" value="ECO:0007669"/>
    <property type="project" value="TreeGrafter"/>
</dbReference>
<accession>A0A177AT92</accession>
<keyword evidence="4 7" id="KW-1133">Transmembrane helix</keyword>
<keyword evidence="2" id="KW-0813">Transport</keyword>
<dbReference type="Proteomes" id="UP000078046">
    <property type="component" value="Unassembled WGS sequence"/>
</dbReference>
<evidence type="ECO:0000256" key="2">
    <source>
        <dbReference type="ARBA" id="ARBA00022448"/>
    </source>
</evidence>
<feature type="transmembrane region" description="Helical" evidence="7">
    <location>
        <begin position="83"/>
        <end position="104"/>
    </location>
</feature>
<evidence type="ECO:0000256" key="7">
    <source>
        <dbReference type="SAM" id="Phobius"/>
    </source>
</evidence>
<evidence type="ECO:0000313" key="8">
    <source>
        <dbReference type="EMBL" id="OAF64601.1"/>
    </source>
</evidence>
<evidence type="ECO:0000256" key="1">
    <source>
        <dbReference type="ARBA" id="ARBA00004141"/>
    </source>
</evidence>
<dbReference type="EMBL" id="LWCA01001726">
    <property type="protein sequence ID" value="OAF64601.1"/>
    <property type="molecule type" value="Genomic_DNA"/>
</dbReference>
<proteinExistence type="predicted"/>
<dbReference type="GO" id="GO:0005886">
    <property type="term" value="C:plasma membrane"/>
    <property type="evidence" value="ECO:0007669"/>
    <property type="project" value="TreeGrafter"/>
</dbReference>
<sequence length="484" mass="55250">MTHRDRSKNTVYRGVDQSNKTVSLGRILHFIRVVYFTALFPYVVLLILLIRGLTLEGHEDGIYFYIRNVNWDKLKDITVWKEAASQIFFSLSTSWGGLIALSSYNKFHNNIMRDAILIPILNCATSLFAGFVIFSFLGYLAHMTNTSVDKVVDHGPGLAFIAYPYAVSTMPLPQIWAVLFFVMLITLGMDSQFTLIETIATSVMDSSPKMRNYKTILFAVLCSILFLPGLIMCTNGGSYVLTLMDTYIGSWNLLLLAIFECICIGYVYGTENFSKDLVCILSADINLCSTDQKCLNVGDTVEGNIENYEIFEKEEIKKDAEKMNLKMQNIGDDVKNNIISNEKHCSSIKCVKVRQNNSNSYSLKFWKITSIWWIVCWKIITPLGITFVMIFSWIKYNRTKDGDYIFPLYAEAIGWSMTIFIVLCGFVTSVIILFTRKGPFRIKLQKSLKPSVNYKPDLPKHQLLAKHLPFYSREFICLENNVVI</sequence>
<feature type="transmembrane region" description="Helical" evidence="7">
    <location>
        <begin position="371"/>
        <end position="394"/>
    </location>
</feature>
<dbReference type="PANTHER" id="PTHR11616:SF240">
    <property type="entry name" value="BLOATED TUBULES, ISOFORM B-RELATED"/>
    <property type="match status" value="1"/>
</dbReference>
<reference evidence="8 9" key="1">
    <citation type="submission" date="2016-04" db="EMBL/GenBank/DDBJ databases">
        <title>The genome of Intoshia linei affirms orthonectids as highly simplified spiralians.</title>
        <authorList>
            <person name="Mikhailov K.V."/>
            <person name="Slusarev G.S."/>
            <person name="Nikitin M.A."/>
            <person name="Logacheva M.D."/>
            <person name="Penin A."/>
            <person name="Aleoshin V."/>
            <person name="Panchin Y.V."/>
        </authorList>
    </citation>
    <scope>NUCLEOTIDE SEQUENCE [LARGE SCALE GENOMIC DNA]</scope>
    <source>
        <strain evidence="8">Intl2013</strain>
        <tissue evidence="8">Whole animal</tissue>
    </source>
</reference>
<keyword evidence="5 7" id="KW-0472">Membrane</keyword>
<dbReference type="SUPFAM" id="SSF161070">
    <property type="entry name" value="SNF-like"/>
    <property type="match status" value="1"/>
</dbReference>
<dbReference type="InterPro" id="IPR000175">
    <property type="entry name" value="Na/ntran_symport"/>
</dbReference>
<gene>
    <name evidence="8" type="ORF">A3Q56_07682</name>
</gene>
<evidence type="ECO:0000256" key="6">
    <source>
        <dbReference type="PIRSR" id="PIRSR600175-1"/>
    </source>
</evidence>
<keyword evidence="6" id="KW-0915">Sodium</keyword>
<dbReference type="PROSITE" id="PS50267">
    <property type="entry name" value="NA_NEUROTRAN_SYMP_3"/>
    <property type="match status" value="1"/>
</dbReference>
<feature type="binding site" evidence="6">
    <location>
        <position position="122"/>
    </location>
    <ligand>
        <name>Na(+)</name>
        <dbReference type="ChEBI" id="CHEBI:29101"/>
        <label>1</label>
    </ligand>
</feature>